<dbReference type="RefSeq" id="WP_188666823.1">
    <property type="nucleotide sequence ID" value="NZ_BMJI01000003.1"/>
</dbReference>
<dbReference type="PANTHER" id="PTHR30008:SF0">
    <property type="entry name" value="EXODEOXYRIBONUCLEASE 7 LARGE SUBUNIT"/>
    <property type="match status" value="1"/>
</dbReference>
<evidence type="ECO:0000313" key="6">
    <source>
        <dbReference type="Proteomes" id="UP000597761"/>
    </source>
</evidence>
<reference evidence="6" key="1">
    <citation type="journal article" date="2019" name="Int. J. Syst. Evol. Microbiol.">
        <title>The Global Catalogue of Microorganisms (GCM) 10K type strain sequencing project: providing services to taxonomists for standard genome sequencing and annotation.</title>
        <authorList>
            <consortium name="The Broad Institute Genomics Platform"/>
            <consortium name="The Broad Institute Genome Sequencing Center for Infectious Disease"/>
            <person name="Wu L."/>
            <person name="Ma J."/>
        </authorList>
    </citation>
    <scope>NUCLEOTIDE SEQUENCE [LARGE SCALE GENOMIC DNA]</scope>
    <source>
        <strain evidence="6">CGMCC 1.15480</strain>
    </source>
</reference>
<comment type="caution">
    <text evidence="5">The sequence shown here is derived from an EMBL/GenBank/DDBJ whole genome shotgun (WGS) entry which is preliminary data.</text>
</comment>
<dbReference type="InterPro" id="IPR003753">
    <property type="entry name" value="Exonuc_VII_L"/>
</dbReference>
<dbReference type="Proteomes" id="UP000597761">
    <property type="component" value="Unassembled WGS sequence"/>
</dbReference>
<protein>
    <recommendedName>
        <fullName evidence="4">Exonuclease VII large subunit C-terminal domain-containing protein</fullName>
    </recommendedName>
</protein>
<evidence type="ECO:0000313" key="5">
    <source>
        <dbReference type="EMBL" id="GGC84476.1"/>
    </source>
</evidence>
<feature type="transmembrane region" description="Helical" evidence="3">
    <location>
        <begin position="372"/>
        <end position="391"/>
    </location>
</feature>
<accession>A0ABQ1NVV6</accession>
<evidence type="ECO:0000256" key="2">
    <source>
        <dbReference type="SAM" id="MobiDB-lite"/>
    </source>
</evidence>
<feature type="domain" description="Exonuclease VII large subunit C-terminal" evidence="4">
    <location>
        <begin position="170"/>
        <end position="304"/>
    </location>
</feature>
<keyword evidence="3" id="KW-0472">Membrane</keyword>
<gene>
    <name evidence="5" type="ORF">GCM10011512_09140</name>
</gene>
<dbReference type="EMBL" id="BMJI01000003">
    <property type="protein sequence ID" value="GGC84476.1"/>
    <property type="molecule type" value="Genomic_DNA"/>
</dbReference>
<dbReference type="Pfam" id="PF02601">
    <property type="entry name" value="Exonuc_VII_L"/>
    <property type="match status" value="1"/>
</dbReference>
<dbReference type="PANTHER" id="PTHR30008">
    <property type="entry name" value="EXODEOXYRIBONUCLEASE 7 LARGE SUBUNIT"/>
    <property type="match status" value="1"/>
</dbReference>
<feature type="compositionally biased region" description="Basic residues" evidence="2">
    <location>
        <begin position="397"/>
        <end position="406"/>
    </location>
</feature>
<keyword evidence="3" id="KW-1133">Transmembrane helix</keyword>
<feature type="transmembrane region" description="Helical" evidence="3">
    <location>
        <begin position="344"/>
        <end position="366"/>
    </location>
</feature>
<name>A0ABQ1NVV6_9MICC</name>
<feature type="coiled-coil region" evidence="1">
    <location>
        <begin position="282"/>
        <end position="309"/>
    </location>
</feature>
<evidence type="ECO:0000256" key="1">
    <source>
        <dbReference type="SAM" id="Coils"/>
    </source>
</evidence>
<feature type="region of interest" description="Disordered" evidence="2">
    <location>
        <begin position="397"/>
        <end position="418"/>
    </location>
</feature>
<evidence type="ECO:0000259" key="4">
    <source>
        <dbReference type="Pfam" id="PF02601"/>
    </source>
</evidence>
<sequence length="438" mass="47325">MSVELFGEIRECRIYGGMAHATLIEYATGRPTASLPSLHLTARSSVLQVGVGDVVDVTGTLVVDAKSLGTRLEVTGIKHRPHAGLGPVARALRSDAVRGDPRLSEAARVLMERATRNRGSIDLALPSPLRLHCIGPRHGATRADIAGPLSPPELRVQATWASPASFHEPDQIIAELAKVKDADLILLYRGGGTWRDWLPLSDIGLLNAVVASPVPVMTALGHSADQPLVSVVSAVDVSTPTEAAHQIAARLRRSSGPPHTRRRVGGKAWPPAPPAARPVVMDEEVKRQLEETRVRLVQLEEHATALRADAASAHDAARWQHHHRVACTRALALERIGTRGRSHALITLLAGVMACIALSQAGTTLLGPSLPLLFALVGIALPVLVLHFLRARKRAVRPRRRVRRRSPTQSPPPFGSEAWFSGMEAVRTPRRMRALDHH</sequence>
<dbReference type="InterPro" id="IPR020579">
    <property type="entry name" value="Exonuc_VII_lsu_C"/>
</dbReference>
<proteinExistence type="predicted"/>
<organism evidence="5 6">
    <name type="scientific">Tersicoccus solisilvae</name>
    <dbReference type="NCBI Taxonomy" id="1882339"/>
    <lineage>
        <taxon>Bacteria</taxon>
        <taxon>Bacillati</taxon>
        <taxon>Actinomycetota</taxon>
        <taxon>Actinomycetes</taxon>
        <taxon>Micrococcales</taxon>
        <taxon>Micrococcaceae</taxon>
        <taxon>Tersicoccus</taxon>
    </lineage>
</organism>
<keyword evidence="1" id="KW-0175">Coiled coil</keyword>
<keyword evidence="3" id="KW-0812">Transmembrane</keyword>
<evidence type="ECO:0000256" key="3">
    <source>
        <dbReference type="SAM" id="Phobius"/>
    </source>
</evidence>
<feature type="region of interest" description="Disordered" evidence="2">
    <location>
        <begin position="253"/>
        <end position="276"/>
    </location>
</feature>
<keyword evidence="6" id="KW-1185">Reference proteome</keyword>